<dbReference type="InterPro" id="IPR038883">
    <property type="entry name" value="AN11006-like"/>
</dbReference>
<evidence type="ECO:0000313" key="4">
    <source>
        <dbReference type="Proteomes" id="UP000799771"/>
    </source>
</evidence>
<reference evidence="3" key="1">
    <citation type="journal article" date="2020" name="Stud. Mycol.">
        <title>101 Dothideomycetes genomes: a test case for predicting lifestyles and emergence of pathogens.</title>
        <authorList>
            <person name="Haridas S."/>
            <person name="Albert R."/>
            <person name="Binder M."/>
            <person name="Bloem J."/>
            <person name="Labutti K."/>
            <person name="Salamov A."/>
            <person name="Andreopoulos B."/>
            <person name="Baker S."/>
            <person name="Barry K."/>
            <person name="Bills G."/>
            <person name="Bluhm B."/>
            <person name="Cannon C."/>
            <person name="Castanera R."/>
            <person name="Culley D."/>
            <person name="Daum C."/>
            <person name="Ezra D."/>
            <person name="Gonzalez J."/>
            <person name="Henrissat B."/>
            <person name="Kuo A."/>
            <person name="Liang C."/>
            <person name="Lipzen A."/>
            <person name="Lutzoni F."/>
            <person name="Magnuson J."/>
            <person name="Mondo S."/>
            <person name="Nolan M."/>
            <person name="Ohm R."/>
            <person name="Pangilinan J."/>
            <person name="Park H.-J."/>
            <person name="Ramirez L."/>
            <person name="Alfaro M."/>
            <person name="Sun H."/>
            <person name="Tritt A."/>
            <person name="Yoshinaga Y."/>
            <person name="Zwiers L.-H."/>
            <person name="Turgeon B."/>
            <person name="Goodwin S."/>
            <person name="Spatafora J."/>
            <person name="Crous P."/>
            <person name="Grigoriev I."/>
        </authorList>
    </citation>
    <scope>NUCLEOTIDE SEQUENCE</scope>
    <source>
        <strain evidence="3">CBS 119687</strain>
    </source>
</reference>
<keyword evidence="4" id="KW-1185">Reference proteome</keyword>
<evidence type="ECO:0000256" key="1">
    <source>
        <dbReference type="SAM" id="MobiDB-lite"/>
    </source>
</evidence>
<dbReference type="Pfam" id="PF24864">
    <property type="entry name" value="DUF7730"/>
    <property type="match status" value="1"/>
</dbReference>
<feature type="region of interest" description="Disordered" evidence="1">
    <location>
        <begin position="1"/>
        <end position="43"/>
    </location>
</feature>
<dbReference type="RefSeq" id="XP_033527152.1">
    <property type="nucleotide sequence ID" value="XM_033662311.1"/>
</dbReference>
<evidence type="ECO:0000313" key="3">
    <source>
        <dbReference type="EMBL" id="KAF2132765.1"/>
    </source>
</evidence>
<dbReference type="Proteomes" id="UP000799771">
    <property type="component" value="Unassembled WGS sequence"/>
</dbReference>
<gene>
    <name evidence="3" type="ORF">P153DRAFT_173074</name>
</gene>
<dbReference type="AlphaFoldDB" id="A0A6A6ANY9"/>
<dbReference type="InterPro" id="IPR056632">
    <property type="entry name" value="DUF7730"/>
</dbReference>
<feature type="domain" description="DUF7730" evidence="2">
    <location>
        <begin position="121"/>
        <end position="174"/>
    </location>
</feature>
<organism evidence="3 4">
    <name type="scientific">Dothidotthia symphoricarpi CBS 119687</name>
    <dbReference type="NCBI Taxonomy" id="1392245"/>
    <lineage>
        <taxon>Eukaryota</taxon>
        <taxon>Fungi</taxon>
        <taxon>Dikarya</taxon>
        <taxon>Ascomycota</taxon>
        <taxon>Pezizomycotina</taxon>
        <taxon>Dothideomycetes</taxon>
        <taxon>Pleosporomycetidae</taxon>
        <taxon>Pleosporales</taxon>
        <taxon>Dothidotthiaceae</taxon>
        <taxon>Dothidotthia</taxon>
    </lineage>
</organism>
<dbReference type="GeneID" id="54402743"/>
<dbReference type="PANTHER" id="PTHR42085:SF1">
    <property type="entry name" value="F-BOX DOMAIN-CONTAINING PROTEIN"/>
    <property type="match status" value="1"/>
</dbReference>
<name>A0A6A6ANY9_9PLEO</name>
<protein>
    <recommendedName>
        <fullName evidence="2">DUF7730 domain-containing protein</fullName>
    </recommendedName>
</protein>
<dbReference type="PANTHER" id="PTHR42085">
    <property type="entry name" value="F-BOX DOMAIN-CONTAINING PROTEIN"/>
    <property type="match status" value="1"/>
</dbReference>
<proteinExistence type="predicted"/>
<evidence type="ECO:0000259" key="2">
    <source>
        <dbReference type="Pfam" id="PF24864"/>
    </source>
</evidence>
<accession>A0A6A6ANY9</accession>
<sequence>MARTLRKSTQTKTKASEATARDAGFVGKPRALPPRRKRYTGRKPPVSMISMETHKKLQAKTIANSTQSPLLRLPPEIRAMVFRYALTTSKYLDWVALFYNCHGRTTRYRKYVYLCPGEDIAVALLRVCRQTHSETVSMLYAENTFAFASGRLMHQWLGKRLTAQRGAIRRLVIPCREMARAGAKKSIEAEVRKKCPNFQEMGEDKWLDEWLRREHQVPDFETDEELMAWMRTENALGFKF</sequence>
<dbReference type="EMBL" id="ML977500">
    <property type="protein sequence ID" value="KAF2132765.1"/>
    <property type="molecule type" value="Genomic_DNA"/>
</dbReference>
<dbReference type="OrthoDB" id="5413827at2759"/>